<accession>A0AAU9UYM6</accession>
<comment type="caution">
    <text evidence="2">The sequence shown here is derived from an EMBL/GenBank/DDBJ whole genome shotgun (WGS) entry which is preliminary data.</text>
</comment>
<organism evidence="2 3">
    <name type="scientific">Euphydryas editha</name>
    <name type="common">Edith's checkerspot</name>
    <dbReference type="NCBI Taxonomy" id="104508"/>
    <lineage>
        <taxon>Eukaryota</taxon>
        <taxon>Metazoa</taxon>
        <taxon>Ecdysozoa</taxon>
        <taxon>Arthropoda</taxon>
        <taxon>Hexapoda</taxon>
        <taxon>Insecta</taxon>
        <taxon>Pterygota</taxon>
        <taxon>Neoptera</taxon>
        <taxon>Endopterygota</taxon>
        <taxon>Lepidoptera</taxon>
        <taxon>Glossata</taxon>
        <taxon>Ditrysia</taxon>
        <taxon>Papilionoidea</taxon>
        <taxon>Nymphalidae</taxon>
        <taxon>Nymphalinae</taxon>
        <taxon>Euphydryas</taxon>
    </lineage>
</organism>
<dbReference type="AlphaFoldDB" id="A0AAU9UYM6"/>
<proteinExistence type="predicted"/>
<evidence type="ECO:0000313" key="2">
    <source>
        <dbReference type="EMBL" id="CAH2104308.1"/>
    </source>
</evidence>
<sequence>MTNNNELSPPIDLFNLIGGSWPPAPREPEHPEYGSAPISPRRNMQRTTHNERIKSANLINHLVPDRRKNKPSTSSNSLVAEDYSQITKMVHEPKKTETALLVGM</sequence>
<dbReference type="Proteomes" id="UP001153954">
    <property type="component" value="Unassembled WGS sequence"/>
</dbReference>
<dbReference type="EMBL" id="CAKOGL010000027">
    <property type="protein sequence ID" value="CAH2104308.1"/>
    <property type="molecule type" value="Genomic_DNA"/>
</dbReference>
<evidence type="ECO:0000256" key="1">
    <source>
        <dbReference type="SAM" id="MobiDB-lite"/>
    </source>
</evidence>
<name>A0AAU9UYM6_EUPED</name>
<evidence type="ECO:0000313" key="3">
    <source>
        <dbReference type="Proteomes" id="UP001153954"/>
    </source>
</evidence>
<reference evidence="2" key="1">
    <citation type="submission" date="2022-03" db="EMBL/GenBank/DDBJ databases">
        <authorList>
            <person name="Tunstrom K."/>
        </authorList>
    </citation>
    <scope>NUCLEOTIDE SEQUENCE</scope>
</reference>
<gene>
    <name evidence="2" type="ORF">EEDITHA_LOCUS18700</name>
</gene>
<protein>
    <submittedName>
        <fullName evidence="2">Uncharacterized protein</fullName>
    </submittedName>
</protein>
<keyword evidence="3" id="KW-1185">Reference proteome</keyword>
<feature type="region of interest" description="Disordered" evidence="1">
    <location>
        <begin position="18"/>
        <end position="53"/>
    </location>
</feature>